<gene>
    <name evidence="1" type="ORF">LTR37_005711</name>
</gene>
<protein>
    <submittedName>
        <fullName evidence="1">Uncharacterized protein</fullName>
    </submittedName>
</protein>
<dbReference type="EMBL" id="JAUTXU010000036">
    <property type="protein sequence ID" value="KAK3717644.1"/>
    <property type="molecule type" value="Genomic_DNA"/>
</dbReference>
<dbReference type="Proteomes" id="UP001281147">
    <property type="component" value="Unassembled WGS sequence"/>
</dbReference>
<proteinExistence type="predicted"/>
<reference evidence="1" key="1">
    <citation type="submission" date="2023-07" db="EMBL/GenBank/DDBJ databases">
        <title>Black Yeasts Isolated from many extreme environments.</title>
        <authorList>
            <person name="Coleine C."/>
            <person name="Stajich J.E."/>
            <person name="Selbmann L."/>
        </authorList>
    </citation>
    <scope>NUCLEOTIDE SEQUENCE</scope>
    <source>
        <strain evidence="1">CCFEE 5714</strain>
    </source>
</reference>
<accession>A0ACC3NIG5</accession>
<evidence type="ECO:0000313" key="1">
    <source>
        <dbReference type="EMBL" id="KAK3717644.1"/>
    </source>
</evidence>
<keyword evidence="2" id="KW-1185">Reference proteome</keyword>
<comment type="caution">
    <text evidence="1">The sequence shown here is derived from an EMBL/GenBank/DDBJ whole genome shotgun (WGS) entry which is preliminary data.</text>
</comment>
<name>A0ACC3NIG5_9PEZI</name>
<evidence type="ECO:0000313" key="2">
    <source>
        <dbReference type="Proteomes" id="UP001281147"/>
    </source>
</evidence>
<sequence length="326" mass="35440">MAAPTGSLPFKVDGKSALVTGAGSGINFCFAKLLLSRNCNVLIADLALRHEAEKLVEEYSAKDGSKARAVFVKTDVTVWNDLANMFDQADKEFGGADIVCPGAGIFEPHWTNFWLPPGHHKSKDSPHGESGAGGLGHYSIFDINVTHPIRTSQLAISRWLNPPSDSKLGKASPANPKRIVHISSIAGQTPGFPFPLYIASKHAISGFIRSLEPLDQTLGIRVNGVAPGVIKTPLWTDHPEKMTLFDEQQDVWVQPEEVAEQMLRCCEDDSIGAGVVWEVLKDKHRPVDWRMDPGPEGTGATVSNRAQMTEEVFGWLAEPGWGQVGK</sequence>
<organism evidence="1 2">
    <name type="scientific">Vermiconidia calcicola</name>
    <dbReference type="NCBI Taxonomy" id="1690605"/>
    <lineage>
        <taxon>Eukaryota</taxon>
        <taxon>Fungi</taxon>
        <taxon>Dikarya</taxon>
        <taxon>Ascomycota</taxon>
        <taxon>Pezizomycotina</taxon>
        <taxon>Dothideomycetes</taxon>
        <taxon>Dothideomycetidae</taxon>
        <taxon>Mycosphaerellales</taxon>
        <taxon>Extremaceae</taxon>
        <taxon>Vermiconidia</taxon>
    </lineage>
</organism>